<comment type="caution">
    <text evidence="3">The sequence shown here is derived from an EMBL/GenBank/DDBJ whole genome shotgun (WGS) entry which is preliminary data.</text>
</comment>
<evidence type="ECO:0000256" key="1">
    <source>
        <dbReference type="ARBA" id="ARBA00008710"/>
    </source>
</evidence>
<sequence>MAGLFVKVLRAHQWVYERSGGLVGHRLLFGNPTLLLRTVGRKTGQRRTSALTYARDGGDYLVTASNGGSLRPPGWLANLKAEPKCAIQVGRRTVPVIARATLPGDPDYSRRWNLVDEVNRGRYSEYQKRTKRPIAVVVLTPTG</sequence>
<dbReference type="OrthoDB" id="8225825at2"/>
<name>A0A1W0BLF6_9NOCA</name>
<gene>
    <name evidence="3" type="ORF">B0T46_11240</name>
</gene>
<dbReference type="GO" id="GO:0016491">
    <property type="term" value="F:oxidoreductase activity"/>
    <property type="evidence" value="ECO:0007669"/>
    <property type="project" value="InterPro"/>
</dbReference>
<keyword evidence="4" id="KW-1185">Reference proteome</keyword>
<dbReference type="PANTHER" id="PTHR39428:SF1">
    <property type="entry name" value="F420H(2)-DEPENDENT QUINONE REDUCTASE RV1261C"/>
    <property type="match status" value="1"/>
</dbReference>
<comment type="similarity">
    <text evidence="1">Belongs to the F420H(2)-dependent quinone reductase family.</text>
</comment>
<reference evidence="3 4" key="1">
    <citation type="journal article" date="2016" name="Antonie Van Leeuwenhoek">
        <title>Nocardia donostiensis sp. nov., isolated from human respiratory specimens.</title>
        <authorList>
            <person name="Ercibengoa M."/>
            <person name="Bell M."/>
            <person name="Marimon J.M."/>
            <person name="Humrighouse B."/>
            <person name="Klenk H.P."/>
            <person name="Potter G."/>
            <person name="Perez-Trallero E."/>
        </authorList>
    </citation>
    <scope>NUCLEOTIDE SEQUENCE [LARGE SCALE GENOMIC DNA]</scope>
    <source>
        <strain evidence="3 4">X1655</strain>
    </source>
</reference>
<evidence type="ECO:0000313" key="4">
    <source>
        <dbReference type="Proteomes" id="UP000188836"/>
    </source>
</evidence>
<dbReference type="InterPro" id="IPR004378">
    <property type="entry name" value="F420H2_quin_Rdtase"/>
</dbReference>
<dbReference type="GO" id="GO:0005886">
    <property type="term" value="C:plasma membrane"/>
    <property type="evidence" value="ECO:0007669"/>
    <property type="project" value="TreeGrafter"/>
</dbReference>
<dbReference type="EMBL" id="MUMY01000008">
    <property type="protein sequence ID" value="ONM48617.1"/>
    <property type="molecule type" value="Genomic_DNA"/>
</dbReference>
<protein>
    <submittedName>
        <fullName evidence="3">Nitroreductase family deazaflavin-dependent oxidoreductase</fullName>
    </submittedName>
</protein>
<evidence type="ECO:0000313" key="3">
    <source>
        <dbReference type="EMBL" id="ONM48617.1"/>
    </source>
</evidence>
<organism evidence="3 4">
    <name type="scientific">Nocardia donostiensis</name>
    <dbReference type="NCBI Taxonomy" id="1538463"/>
    <lineage>
        <taxon>Bacteria</taxon>
        <taxon>Bacillati</taxon>
        <taxon>Actinomycetota</taxon>
        <taxon>Actinomycetes</taxon>
        <taxon>Mycobacteriales</taxon>
        <taxon>Nocardiaceae</taxon>
        <taxon>Nocardia</taxon>
    </lineage>
</organism>
<dbReference type="STRING" id="1538463.B0T36_03920"/>
<accession>A0A1W0BLF6</accession>
<dbReference type="PANTHER" id="PTHR39428">
    <property type="entry name" value="F420H(2)-DEPENDENT QUINONE REDUCTASE RV1261C"/>
    <property type="match status" value="1"/>
</dbReference>
<dbReference type="Pfam" id="PF04075">
    <property type="entry name" value="F420H2_quin_red"/>
    <property type="match status" value="1"/>
</dbReference>
<dbReference type="RefSeq" id="WP_077116530.1">
    <property type="nucleotide sequence ID" value="NZ_MUKP01000003.1"/>
</dbReference>
<evidence type="ECO:0000256" key="2">
    <source>
        <dbReference type="ARBA" id="ARBA00049106"/>
    </source>
</evidence>
<dbReference type="GO" id="GO:0070967">
    <property type="term" value="F:coenzyme F420 binding"/>
    <property type="evidence" value="ECO:0007669"/>
    <property type="project" value="TreeGrafter"/>
</dbReference>
<dbReference type="Gene3D" id="2.30.110.10">
    <property type="entry name" value="Electron Transport, Fmn-binding Protein, Chain A"/>
    <property type="match status" value="1"/>
</dbReference>
<dbReference type="Proteomes" id="UP000188836">
    <property type="component" value="Unassembled WGS sequence"/>
</dbReference>
<dbReference type="NCBIfam" id="TIGR00026">
    <property type="entry name" value="hi_GC_TIGR00026"/>
    <property type="match status" value="1"/>
</dbReference>
<comment type="catalytic activity">
    <reaction evidence="2">
        <text>oxidized coenzyme F420-(gamma-L-Glu)(n) + a quinol + H(+) = reduced coenzyme F420-(gamma-L-Glu)(n) + a quinone</text>
        <dbReference type="Rhea" id="RHEA:39663"/>
        <dbReference type="Rhea" id="RHEA-COMP:12939"/>
        <dbReference type="Rhea" id="RHEA-COMP:14378"/>
        <dbReference type="ChEBI" id="CHEBI:15378"/>
        <dbReference type="ChEBI" id="CHEBI:24646"/>
        <dbReference type="ChEBI" id="CHEBI:132124"/>
        <dbReference type="ChEBI" id="CHEBI:133980"/>
        <dbReference type="ChEBI" id="CHEBI:139511"/>
    </reaction>
</comment>
<dbReference type="InterPro" id="IPR012349">
    <property type="entry name" value="Split_barrel_FMN-bd"/>
</dbReference>
<dbReference type="AlphaFoldDB" id="A0A1W0BLF6"/>
<proteinExistence type="inferred from homology"/>